<gene>
    <name evidence="1" type="ORF">AG1IA_08466</name>
</gene>
<name>L8WL90_THACA</name>
<dbReference type="Proteomes" id="UP000011668">
    <property type="component" value="Unassembled WGS sequence"/>
</dbReference>
<evidence type="ECO:0000313" key="1">
    <source>
        <dbReference type="EMBL" id="ELU37517.1"/>
    </source>
</evidence>
<keyword evidence="2" id="KW-1185">Reference proteome</keyword>
<protein>
    <submittedName>
        <fullName evidence="1">Uncharacterized protein</fullName>
    </submittedName>
</protein>
<organism evidence="1 2">
    <name type="scientific">Thanatephorus cucumeris (strain AG1-IA)</name>
    <name type="common">Rice sheath blight fungus</name>
    <name type="synonym">Rhizoctonia solani</name>
    <dbReference type="NCBI Taxonomy" id="983506"/>
    <lineage>
        <taxon>Eukaryota</taxon>
        <taxon>Fungi</taxon>
        <taxon>Dikarya</taxon>
        <taxon>Basidiomycota</taxon>
        <taxon>Agaricomycotina</taxon>
        <taxon>Agaricomycetes</taxon>
        <taxon>Cantharellales</taxon>
        <taxon>Ceratobasidiaceae</taxon>
        <taxon>Rhizoctonia</taxon>
        <taxon>Rhizoctonia solani AG-1</taxon>
    </lineage>
</organism>
<dbReference type="HOGENOM" id="CLU_1696697_0_0_1"/>
<comment type="caution">
    <text evidence="1">The sequence shown here is derived from an EMBL/GenBank/DDBJ whole genome shotgun (WGS) entry which is preliminary data.</text>
</comment>
<sequence>MWWLRGLPPCHIGNFGTSAWLGKFAFPTSNLGSNITSDARIPGCQAKPRLRTRYTKTKQKSGQKRNKPDAIGDRWKLIQGGRIGASGSRKLASIDGLKPEWLNLVSDARRYCMYLPSDRYESIQRRIGPHPVHHRYARRKSAREVAVVERCPPIR</sequence>
<evidence type="ECO:0000313" key="2">
    <source>
        <dbReference type="Proteomes" id="UP000011668"/>
    </source>
</evidence>
<dbReference type="EMBL" id="AFRT01002593">
    <property type="protein sequence ID" value="ELU37517.1"/>
    <property type="molecule type" value="Genomic_DNA"/>
</dbReference>
<dbReference type="AlphaFoldDB" id="L8WL90"/>
<reference evidence="1 2" key="1">
    <citation type="journal article" date="2013" name="Nat. Commun.">
        <title>The evolution and pathogenic mechanisms of the rice sheath blight pathogen.</title>
        <authorList>
            <person name="Zheng A."/>
            <person name="Lin R."/>
            <person name="Xu L."/>
            <person name="Qin P."/>
            <person name="Tang C."/>
            <person name="Ai P."/>
            <person name="Zhang D."/>
            <person name="Liu Y."/>
            <person name="Sun Z."/>
            <person name="Feng H."/>
            <person name="Wang Y."/>
            <person name="Chen Y."/>
            <person name="Liang X."/>
            <person name="Fu R."/>
            <person name="Li Q."/>
            <person name="Zhang J."/>
            <person name="Yu X."/>
            <person name="Xie Z."/>
            <person name="Ding L."/>
            <person name="Guan P."/>
            <person name="Tang J."/>
            <person name="Liang Y."/>
            <person name="Wang S."/>
            <person name="Deng Q."/>
            <person name="Li S."/>
            <person name="Zhu J."/>
            <person name="Wang L."/>
            <person name="Liu H."/>
            <person name="Li P."/>
        </authorList>
    </citation>
    <scope>NUCLEOTIDE SEQUENCE [LARGE SCALE GENOMIC DNA]</scope>
    <source>
        <strain evidence="2">AG-1 IA</strain>
    </source>
</reference>
<proteinExistence type="predicted"/>
<accession>L8WL90</accession>